<keyword evidence="3" id="KW-0805">Transcription regulation</keyword>
<dbReference type="Proteomes" id="UP001610446">
    <property type="component" value="Unassembled WGS sequence"/>
</dbReference>
<keyword evidence="6" id="KW-0539">Nucleus</keyword>
<evidence type="ECO:0000256" key="6">
    <source>
        <dbReference type="ARBA" id="ARBA00023242"/>
    </source>
</evidence>
<dbReference type="InterPro" id="IPR001138">
    <property type="entry name" value="Zn2Cys6_DnaBD"/>
</dbReference>
<dbReference type="Pfam" id="PF00172">
    <property type="entry name" value="Zn_clus"/>
    <property type="match status" value="1"/>
</dbReference>
<dbReference type="CDD" id="cd00067">
    <property type="entry name" value="GAL4"/>
    <property type="match status" value="1"/>
</dbReference>
<organism evidence="8 9">
    <name type="scientific">Aspergillus pseudoustus</name>
    <dbReference type="NCBI Taxonomy" id="1810923"/>
    <lineage>
        <taxon>Eukaryota</taxon>
        <taxon>Fungi</taxon>
        <taxon>Dikarya</taxon>
        <taxon>Ascomycota</taxon>
        <taxon>Pezizomycotina</taxon>
        <taxon>Eurotiomycetes</taxon>
        <taxon>Eurotiomycetidae</taxon>
        <taxon>Eurotiales</taxon>
        <taxon>Aspergillaceae</taxon>
        <taxon>Aspergillus</taxon>
        <taxon>Aspergillus subgen. Nidulantes</taxon>
    </lineage>
</organism>
<sequence length="659" mass="73531">MEDRRRRTRTGCLTCRARRVKCDEQKPICERCQAANLECAGYEQKRLVEIPRRKRGGHLINTAAHHIHASTHGAANTTPFHRCSNAGTSSSSSVSLTPAPTFRADGLPLIGLPNNPPLAQRPHARARDILAYHQYLFRTLGALFKSEHLHFWKDRLCEEAWASEFIYDAIVSLGGIHRAGLMLSQPDEVDQAKGVDTKVIAVQAYTSALQGLSEHLGNGQEMVITLGVLVLFAYFECFNGNLPAAFRHIGVAYHYFQDIGTDEALRNSPFNASIASALQDLEFVSLMMLPFPCLLKSVTDSHFSTPSPEMQLQSLAGNDMHQCLLDIAAADGEIQDIFWNPLGPYLNTPSEEHILVFLEILNKWTTLNSMALSGSSEYLSPPPNLTYQTIDDYPLPPRPLSDISEDTCLSLGLYTFYNTRLYWALSLIDPDNDSLELQSYFYLYQHLRLTETCIQIQQPRKLLCESLKISYAPMLYIASHSCPNANWSQWAIHTLKQTNPHGLFDSDAFATNLEIILNLEKSVAVMTGSKYTQQYPRPRQRVISAFFPQPSGKGYIAYYGGPEPSEDGNESTARHYPLGVASWSSGTSRSEVELDLFDIAHGQTFDAGWLKDQRAVKDWLAWAGSPEFGLDRALADHINGTRFSPDYPGAAMEGGLRTT</sequence>
<comment type="caution">
    <text evidence="8">The sequence shown here is derived from an EMBL/GenBank/DDBJ whole genome shotgun (WGS) entry which is preliminary data.</text>
</comment>
<dbReference type="InterPro" id="IPR036864">
    <property type="entry name" value="Zn2-C6_fun-type_DNA-bd_sf"/>
</dbReference>
<keyword evidence="4" id="KW-0238">DNA-binding</keyword>
<proteinExistence type="predicted"/>
<keyword evidence="1" id="KW-0479">Metal-binding</keyword>
<evidence type="ECO:0000256" key="5">
    <source>
        <dbReference type="ARBA" id="ARBA00023163"/>
    </source>
</evidence>
<dbReference type="EMBL" id="JBFXLU010000006">
    <property type="protein sequence ID" value="KAL2856636.1"/>
    <property type="molecule type" value="Genomic_DNA"/>
</dbReference>
<reference evidence="8 9" key="1">
    <citation type="submission" date="2024-07" db="EMBL/GenBank/DDBJ databases">
        <title>Section-level genome sequencing and comparative genomics of Aspergillus sections Usti and Cavernicolus.</title>
        <authorList>
            <consortium name="Lawrence Berkeley National Laboratory"/>
            <person name="Nybo J.L."/>
            <person name="Vesth T.C."/>
            <person name="Theobald S."/>
            <person name="Frisvad J.C."/>
            <person name="Larsen T.O."/>
            <person name="Kjaerboelling I."/>
            <person name="Rothschild-Mancinelli K."/>
            <person name="Lyhne E.K."/>
            <person name="Kogle M.E."/>
            <person name="Barry K."/>
            <person name="Clum A."/>
            <person name="Na H."/>
            <person name="Ledsgaard L."/>
            <person name="Lin J."/>
            <person name="Lipzen A."/>
            <person name="Kuo A."/>
            <person name="Riley R."/>
            <person name="Mondo S."/>
            <person name="Labutti K."/>
            <person name="Haridas S."/>
            <person name="Pangalinan J."/>
            <person name="Salamov A.A."/>
            <person name="Simmons B.A."/>
            <person name="Magnuson J.K."/>
            <person name="Chen J."/>
            <person name="Drula E."/>
            <person name="Henrissat B."/>
            <person name="Wiebenga A."/>
            <person name="Lubbers R.J."/>
            <person name="Gomes A.C."/>
            <person name="Makela M.R."/>
            <person name="Stajich J."/>
            <person name="Grigoriev I.V."/>
            <person name="Mortensen U.H."/>
            <person name="De Vries R.P."/>
            <person name="Baker S.E."/>
            <person name="Andersen M.R."/>
        </authorList>
    </citation>
    <scope>NUCLEOTIDE SEQUENCE [LARGE SCALE GENOMIC DNA]</scope>
    <source>
        <strain evidence="8 9">CBS 123904</strain>
    </source>
</reference>
<evidence type="ECO:0000259" key="7">
    <source>
        <dbReference type="PROSITE" id="PS50048"/>
    </source>
</evidence>
<gene>
    <name evidence="8" type="ORF">BJY01DRAFT_242683</name>
</gene>
<dbReference type="InterPro" id="IPR052360">
    <property type="entry name" value="Transcr_Regulatory_Proteins"/>
</dbReference>
<dbReference type="PROSITE" id="PS50048">
    <property type="entry name" value="ZN2_CY6_FUNGAL_2"/>
    <property type="match status" value="1"/>
</dbReference>
<dbReference type="PROSITE" id="PS00463">
    <property type="entry name" value="ZN2_CY6_FUNGAL_1"/>
    <property type="match status" value="1"/>
</dbReference>
<feature type="domain" description="Zn(2)-C6 fungal-type" evidence="7">
    <location>
        <begin position="11"/>
        <end position="39"/>
    </location>
</feature>
<dbReference type="SUPFAM" id="SSF57701">
    <property type="entry name" value="Zn2/Cys6 DNA-binding domain"/>
    <property type="match status" value="1"/>
</dbReference>
<evidence type="ECO:0000256" key="3">
    <source>
        <dbReference type="ARBA" id="ARBA00023015"/>
    </source>
</evidence>
<keyword evidence="5" id="KW-0804">Transcription</keyword>
<dbReference type="PANTHER" id="PTHR36206:SF13">
    <property type="entry name" value="TRANSCRIPTIONAL REGULATORY PROTEIN MOC3"/>
    <property type="match status" value="1"/>
</dbReference>
<name>A0ABR4KWI5_9EURO</name>
<accession>A0ABR4KWI5</accession>
<keyword evidence="2" id="KW-0862">Zinc</keyword>
<evidence type="ECO:0000256" key="4">
    <source>
        <dbReference type="ARBA" id="ARBA00023125"/>
    </source>
</evidence>
<evidence type="ECO:0000256" key="1">
    <source>
        <dbReference type="ARBA" id="ARBA00022723"/>
    </source>
</evidence>
<evidence type="ECO:0000313" key="8">
    <source>
        <dbReference type="EMBL" id="KAL2856636.1"/>
    </source>
</evidence>
<dbReference type="Gene3D" id="4.10.240.10">
    <property type="entry name" value="Zn(2)-C6 fungal-type DNA-binding domain"/>
    <property type="match status" value="1"/>
</dbReference>
<keyword evidence="9" id="KW-1185">Reference proteome</keyword>
<dbReference type="SMART" id="SM00066">
    <property type="entry name" value="GAL4"/>
    <property type="match status" value="1"/>
</dbReference>
<evidence type="ECO:0000256" key="2">
    <source>
        <dbReference type="ARBA" id="ARBA00022833"/>
    </source>
</evidence>
<dbReference type="PANTHER" id="PTHR36206">
    <property type="entry name" value="ASPERCRYPTIN BIOSYNTHESIS CLUSTER-SPECIFIC TRANSCRIPTION REGULATOR ATNN-RELATED"/>
    <property type="match status" value="1"/>
</dbReference>
<protein>
    <recommendedName>
        <fullName evidence="7">Zn(2)-C6 fungal-type domain-containing protein</fullName>
    </recommendedName>
</protein>
<evidence type="ECO:0000313" key="9">
    <source>
        <dbReference type="Proteomes" id="UP001610446"/>
    </source>
</evidence>